<dbReference type="OrthoDB" id="1681765at2759"/>
<keyword evidence="2" id="KW-1185">Reference proteome</keyword>
<dbReference type="AlphaFoldDB" id="A0A834GB51"/>
<organism evidence="1 2">
    <name type="scientific">Rhododendron simsii</name>
    <name type="common">Sims's rhododendron</name>
    <dbReference type="NCBI Taxonomy" id="118357"/>
    <lineage>
        <taxon>Eukaryota</taxon>
        <taxon>Viridiplantae</taxon>
        <taxon>Streptophyta</taxon>
        <taxon>Embryophyta</taxon>
        <taxon>Tracheophyta</taxon>
        <taxon>Spermatophyta</taxon>
        <taxon>Magnoliopsida</taxon>
        <taxon>eudicotyledons</taxon>
        <taxon>Gunneridae</taxon>
        <taxon>Pentapetalae</taxon>
        <taxon>asterids</taxon>
        <taxon>Ericales</taxon>
        <taxon>Ericaceae</taxon>
        <taxon>Ericoideae</taxon>
        <taxon>Rhodoreae</taxon>
        <taxon>Rhododendron</taxon>
    </lineage>
</organism>
<evidence type="ECO:0000313" key="1">
    <source>
        <dbReference type="EMBL" id="KAF7126585.1"/>
    </source>
</evidence>
<gene>
    <name evidence="1" type="ORF">RHSIM_Rhsim11G0185200</name>
</gene>
<dbReference type="InterPro" id="IPR045249">
    <property type="entry name" value="HARBI1-like"/>
</dbReference>
<evidence type="ECO:0008006" key="3">
    <source>
        <dbReference type="Google" id="ProtNLM"/>
    </source>
</evidence>
<protein>
    <recommendedName>
        <fullName evidence="3">DDE Tnp4 domain-containing protein</fullName>
    </recommendedName>
</protein>
<evidence type="ECO:0000313" key="2">
    <source>
        <dbReference type="Proteomes" id="UP000626092"/>
    </source>
</evidence>
<accession>A0A834GB51</accession>
<reference evidence="1" key="1">
    <citation type="submission" date="2019-11" db="EMBL/GenBank/DDBJ databases">
        <authorList>
            <person name="Liu Y."/>
            <person name="Hou J."/>
            <person name="Li T.-Q."/>
            <person name="Guan C.-H."/>
            <person name="Wu X."/>
            <person name="Wu H.-Z."/>
            <person name="Ling F."/>
            <person name="Zhang R."/>
            <person name="Shi X.-G."/>
            <person name="Ren J.-P."/>
            <person name="Chen E.-F."/>
            <person name="Sun J.-M."/>
        </authorList>
    </citation>
    <scope>NUCLEOTIDE SEQUENCE</scope>
    <source>
        <strain evidence="1">Adult_tree_wgs_1</strain>
        <tissue evidence="1">Leaves</tissue>
    </source>
</reference>
<name>A0A834GB51_RHOSS</name>
<proteinExistence type="predicted"/>
<dbReference type="EMBL" id="WJXA01000011">
    <property type="protein sequence ID" value="KAF7126585.1"/>
    <property type="molecule type" value="Genomic_DNA"/>
</dbReference>
<comment type="caution">
    <text evidence="1">The sequence shown here is derived from an EMBL/GenBank/DDBJ whole genome shotgun (WGS) entry which is preliminary data.</text>
</comment>
<dbReference type="PANTHER" id="PTHR22930:SF280">
    <property type="entry name" value="OS11G0202600 PROTEIN"/>
    <property type="match status" value="1"/>
</dbReference>
<dbReference type="Proteomes" id="UP000626092">
    <property type="component" value="Unassembled WGS sequence"/>
</dbReference>
<dbReference type="PANTHER" id="PTHR22930">
    <property type="match status" value="1"/>
</dbReference>
<sequence length="117" mass="12806">MAACSFNMRFTYALSGWEGTANDSRVFLECVNNPVMGFPKPPEGKYYVVDSGYTNMAGFLSPYRGERVEAKSLRHLSAKDYPLMPPPWSTIAAAFSPSGKNLAVANLATSKAMLGWK</sequence>